<dbReference type="Gene3D" id="3.30.160.60">
    <property type="entry name" value="Classic Zinc Finger"/>
    <property type="match status" value="1"/>
</dbReference>
<dbReference type="Proteomes" id="UP000325440">
    <property type="component" value="Unassembled WGS sequence"/>
</dbReference>
<evidence type="ECO:0000256" key="1">
    <source>
        <dbReference type="PROSITE-ProRule" id="PRU00042"/>
    </source>
</evidence>
<dbReference type="InterPro" id="IPR013087">
    <property type="entry name" value="Znf_C2H2_type"/>
</dbReference>
<dbReference type="OrthoDB" id="6619954at2759"/>
<dbReference type="PROSITE" id="PS00028">
    <property type="entry name" value="ZINC_FINGER_C2H2_1"/>
    <property type="match status" value="3"/>
</dbReference>
<feature type="region of interest" description="Disordered" evidence="2">
    <location>
        <begin position="1"/>
        <end position="21"/>
    </location>
</feature>
<evidence type="ECO:0000313" key="4">
    <source>
        <dbReference type="EMBL" id="VVC27846.1"/>
    </source>
</evidence>
<gene>
    <name evidence="4" type="ORF">CINCED_3A007972</name>
</gene>
<protein>
    <submittedName>
        <fullName evidence="4">Zinc finger C2H2-type</fullName>
    </submittedName>
</protein>
<dbReference type="GO" id="GO:0008270">
    <property type="term" value="F:zinc ion binding"/>
    <property type="evidence" value="ECO:0007669"/>
    <property type="project" value="UniProtKB-KW"/>
</dbReference>
<feature type="domain" description="C2H2-type" evidence="3">
    <location>
        <begin position="202"/>
        <end position="225"/>
    </location>
</feature>
<keyword evidence="5" id="KW-1185">Reference proteome</keyword>
<evidence type="ECO:0000256" key="2">
    <source>
        <dbReference type="SAM" id="MobiDB-lite"/>
    </source>
</evidence>
<keyword evidence="1" id="KW-0862">Zinc</keyword>
<sequence length="383" mass="43683">MAELDSEDSLDGALVIDEPQDEPKYDLHQIKILESSDSDVEIIEIKDDDEISPSSNNLLNSDSDVEIIEIKDDDDEISPSSDNLINCVKKFNDSLGNCINVSNVQQRVTKRKKSEDLTPELCIKNKRGSPPKLNNGFKNPLPQLIPINRPIILANTEPQDEKKIFNLQTESKKYNLTPPKNNPENNLPSLSQILINEIEPEYPCTTCGQIFRHNIGLICHLNDAHNIITTVAEAKDKKKSYTKVHERKKSIENDEPTVETINLTMLPDLKKDTLLSRMKSYVYSPNKNDVICVLCKAEFKNNKKALAHVEDKHISKKIECGYCNMKFVYELKLRSHMAKRHKIICVLKCEKCAKMINREEYESHSEKCTGQMNTINIKIEDCS</sequence>
<proteinExistence type="predicted"/>
<dbReference type="AlphaFoldDB" id="A0A5E4MEZ1"/>
<feature type="compositionally biased region" description="Acidic residues" evidence="2">
    <location>
        <begin position="1"/>
        <end position="10"/>
    </location>
</feature>
<dbReference type="PROSITE" id="PS50157">
    <property type="entry name" value="ZINC_FINGER_C2H2_2"/>
    <property type="match status" value="1"/>
</dbReference>
<evidence type="ECO:0000259" key="3">
    <source>
        <dbReference type="PROSITE" id="PS50157"/>
    </source>
</evidence>
<accession>A0A5E4MEZ1</accession>
<name>A0A5E4MEZ1_9HEMI</name>
<dbReference type="SMART" id="SM00355">
    <property type="entry name" value="ZnF_C2H2"/>
    <property type="match status" value="3"/>
</dbReference>
<reference evidence="4 5" key="1">
    <citation type="submission" date="2019-08" db="EMBL/GenBank/DDBJ databases">
        <authorList>
            <person name="Alioto T."/>
            <person name="Alioto T."/>
            <person name="Gomez Garrido J."/>
        </authorList>
    </citation>
    <scope>NUCLEOTIDE SEQUENCE [LARGE SCALE GENOMIC DNA]</scope>
</reference>
<dbReference type="EMBL" id="CABPRJ010000476">
    <property type="protein sequence ID" value="VVC27846.1"/>
    <property type="molecule type" value="Genomic_DNA"/>
</dbReference>
<organism evidence="4 5">
    <name type="scientific">Cinara cedri</name>
    <dbReference type="NCBI Taxonomy" id="506608"/>
    <lineage>
        <taxon>Eukaryota</taxon>
        <taxon>Metazoa</taxon>
        <taxon>Ecdysozoa</taxon>
        <taxon>Arthropoda</taxon>
        <taxon>Hexapoda</taxon>
        <taxon>Insecta</taxon>
        <taxon>Pterygota</taxon>
        <taxon>Neoptera</taxon>
        <taxon>Paraneoptera</taxon>
        <taxon>Hemiptera</taxon>
        <taxon>Sternorrhyncha</taxon>
        <taxon>Aphidomorpha</taxon>
        <taxon>Aphidoidea</taxon>
        <taxon>Aphididae</taxon>
        <taxon>Lachninae</taxon>
        <taxon>Cinara</taxon>
    </lineage>
</organism>
<evidence type="ECO:0000313" key="5">
    <source>
        <dbReference type="Proteomes" id="UP000325440"/>
    </source>
</evidence>
<keyword evidence="1" id="KW-0479">Metal-binding</keyword>
<keyword evidence="1" id="KW-0863">Zinc-finger</keyword>